<comment type="caution">
    <text evidence="1">The sequence shown here is derived from an EMBL/GenBank/DDBJ whole genome shotgun (WGS) entry which is preliminary data.</text>
</comment>
<gene>
    <name evidence="1" type="ORF">GCM10023224_21680</name>
</gene>
<accession>A0ABP9GEW1</accession>
<evidence type="ECO:0000313" key="1">
    <source>
        <dbReference type="EMBL" id="GAA4939778.1"/>
    </source>
</evidence>
<protein>
    <submittedName>
        <fullName evidence="1">Uncharacterized protein</fullName>
    </submittedName>
</protein>
<sequence>MATRWGTTIGWSRKVEIRHHAARTSDATWMVVVSASTTGVLHPGWCGCARLGPRAAGRAGGPGAIVYDRL</sequence>
<name>A0ABP9GEW1_9ACTN</name>
<dbReference type="EMBL" id="BAABIK010000010">
    <property type="protein sequence ID" value="GAA4939778.1"/>
    <property type="molecule type" value="Genomic_DNA"/>
</dbReference>
<organism evidence="1 2">
    <name type="scientific">Streptomonospora halophila</name>
    <dbReference type="NCBI Taxonomy" id="427369"/>
    <lineage>
        <taxon>Bacteria</taxon>
        <taxon>Bacillati</taxon>
        <taxon>Actinomycetota</taxon>
        <taxon>Actinomycetes</taxon>
        <taxon>Streptosporangiales</taxon>
        <taxon>Nocardiopsidaceae</taxon>
        <taxon>Streptomonospora</taxon>
    </lineage>
</organism>
<dbReference type="Proteomes" id="UP001499993">
    <property type="component" value="Unassembled WGS sequence"/>
</dbReference>
<evidence type="ECO:0000313" key="2">
    <source>
        <dbReference type="Proteomes" id="UP001499993"/>
    </source>
</evidence>
<reference evidence="2" key="1">
    <citation type="journal article" date="2019" name="Int. J. Syst. Evol. Microbiol.">
        <title>The Global Catalogue of Microorganisms (GCM) 10K type strain sequencing project: providing services to taxonomists for standard genome sequencing and annotation.</title>
        <authorList>
            <consortium name="The Broad Institute Genomics Platform"/>
            <consortium name="The Broad Institute Genome Sequencing Center for Infectious Disease"/>
            <person name="Wu L."/>
            <person name="Ma J."/>
        </authorList>
    </citation>
    <scope>NUCLEOTIDE SEQUENCE [LARGE SCALE GENOMIC DNA]</scope>
    <source>
        <strain evidence="2">JCM 18123</strain>
    </source>
</reference>
<keyword evidence="2" id="KW-1185">Reference proteome</keyword>
<proteinExistence type="predicted"/>